<keyword evidence="7" id="KW-0067">ATP-binding</keyword>
<gene>
    <name evidence="10" type="ORF">EX30DRAFT_313253</name>
</gene>
<dbReference type="OrthoDB" id="1728974at2759"/>
<dbReference type="Gene3D" id="3.30.420.40">
    <property type="match status" value="2"/>
</dbReference>
<dbReference type="PANTHER" id="PTHR10196:SF57">
    <property type="entry name" value="XYLULOSE KINASE"/>
    <property type="match status" value="1"/>
</dbReference>
<dbReference type="InterPro" id="IPR018484">
    <property type="entry name" value="FGGY_N"/>
</dbReference>
<dbReference type="Proteomes" id="UP000298138">
    <property type="component" value="Unassembled WGS sequence"/>
</dbReference>
<keyword evidence="3 7" id="KW-0808">Transferase</keyword>
<dbReference type="EMBL" id="ML220112">
    <property type="protein sequence ID" value="TGZ84585.1"/>
    <property type="molecule type" value="Genomic_DNA"/>
</dbReference>
<dbReference type="GO" id="GO:0005524">
    <property type="term" value="F:ATP binding"/>
    <property type="evidence" value="ECO:0007669"/>
    <property type="project" value="UniProtKB-UniRule"/>
</dbReference>
<evidence type="ECO:0000256" key="2">
    <source>
        <dbReference type="ARBA" id="ARBA00022629"/>
    </source>
</evidence>
<dbReference type="Pfam" id="PF00370">
    <property type="entry name" value="FGGY_N"/>
    <property type="match status" value="1"/>
</dbReference>
<evidence type="ECO:0000256" key="5">
    <source>
        <dbReference type="ARBA" id="ARBA00025184"/>
    </source>
</evidence>
<dbReference type="GO" id="GO:0042732">
    <property type="term" value="P:D-xylose metabolic process"/>
    <property type="evidence" value="ECO:0007669"/>
    <property type="project" value="UniProtKB-UniRule"/>
</dbReference>
<comment type="similarity">
    <text evidence="1 7">Belongs to the FGGY kinase family.</text>
</comment>
<comment type="catalytic activity">
    <reaction evidence="6 7">
        <text>D-xylulose + ATP = D-xylulose 5-phosphate + ADP + H(+)</text>
        <dbReference type="Rhea" id="RHEA:10964"/>
        <dbReference type="ChEBI" id="CHEBI:15378"/>
        <dbReference type="ChEBI" id="CHEBI:17140"/>
        <dbReference type="ChEBI" id="CHEBI:30616"/>
        <dbReference type="ChEBI" id="CHEBI:57737"/>
        <dbReference type="ChEBI" id="CHEBI:456216"/>
        <dbReference type="EC" id="2.7.1.17"/>
    </reaction>
</comment>
<dbReference type="EC" id="2.7.1.17" evidence="7"/>
<organism evidence="10 11">
    <name type="scientific">Ascodesmis nigricans</name>
    <dbReference type="NCBI Taxonomy" id="341454"/>
    <lineage>
        <taxon>Eukaryota</taxon>
        <taxon>Fungi</taxon>
        <taxon>Dikarya</taxon>
        <taxon>Ascomycota</taxon>
        <taxon>Pezizomycotina</taxon>
        <taxon>Pezizomycetes</taxon>
        <taxon>Pezizales</taxon>
        <taxon>Ascodesmidaceae</taxon>
        <taxon>Ascodesmis</taxon>
    </lineage>
</organism>
<dbReference type="InterPro" id="IPR043129">
    <property type="entry name" value="ATPase_NBD"/>
</dbReference>
<dbReference type="FunFam" id="3.30.420.40:FF:000118">
    <property type="entry name" value="Xylulose kinase 2"/>
    <property type="match status" value="1"/>
</dbReference>
<reference evidence="10 11" key="1">
    <citation type="submission" date="2019-04" db="EMBL/GenBank/DDBJ databases">
        <title>Comparative genomics and transcriptomics to analyze fruiting body development in filamentous ascomycetes.</title>
        <authorList>
            <consortium name="DOE Joint Genome Institute"/>
            <person name="Lutkenhaus R."/>
            <person name="Traeger S."/>
            <person name="Breuer J."/>
            <person name="Kuo A."/>
            <person name="Lipzen A."/>
            <person name="Pangilinan J."/>
            <person name="Dilworth D."/>
            <person name="Sandor L."/>
            <person name="Poggeler S."/>
            <person name="Barry K."/>
            <person name="Grigoriev I.V."/>
            <person name="Nowrousian M."/>
        </authorList>
    </citation>
    <scope>NUCLEOTIDE SEQUENCE [LARGE SCALE GENOMIC DNA]</scope>
    <source>
        <strain evidence="10 11">CBS 389.68</strain>
    </source>
</reference>
<keyword evidence="2 7" id="KW-0859">Xylose metabolism</keyword>
<dbReference type="GO" id="GO:0004856">
    <property type="term" value="F:D-xylulokinase activity"/>
    <property type="evidence" value="ECO:0007669"/>
    <property type="project" value="UniProtKB-UniRule"/>
</dbReference>
<dbReference type="GO" id="GO:0005997">
    <property type="term" value="P:xylulose metabolic process"/>
    <property type="evidence" value="ECO:0007669"/>
    <property type="project" value="TreeGrafter"/>
</dbReference>
<dbReference type="PANTHER" id="PTHR10196">
    <property type="entry name" value="SUGAR KINASE"/>
    <property type="match status" value="1"/>
</dbReference>
<dbReference type="Pfam" id="PF02782">
    <property type="entry name" value="FGGY_C"/>
    <property type="match status" value="1"/>
</dbReference>
<evidence type="ECO:0000256" key="7">
    <source>
        <dbReference type="RuleBase" id="RU367058"/>
    </source>
</evidence>
<dbReference type="InterPro" id="IPR018485">
    <property type="entry name" value="FGGY_C"/>
</dbReference>
<evidence type="ECO:0000256" key="4">
    <source>
        <dbReference type="ARBA" id="ARBA00022777"/>
    </source>
</evidence>
<evidence type="ECO:0000256" key="1">
    <source>
        <dbReference type="ARBA" id="ARBA00009156"/>
    </source>
</evidence>
<keyword evidence="4 7" id="KW-0418">Kinase</keyword>
<proteinExistence type="inferred from homology"/>
<keyword evidence="11" id="KW-1185">Reference proteome</keyword>
<evidence type="ECO:0000313" key="10">
    <source>
        <dbReference type="EMBL" id="TGZ84585.1"/>
    </source>
</evidence>
<sequence length="574" mass="63174">MTTMTSSSSPAYLGFDLSSQSLKCLAVTSGLKAIHEEAVNFDADLPQYNVQSGVHRNEAENEVYAPVAMWIEALDLILTRMKDGGFDFSRVRGLSGAGQQHGSVYWSNQAERILSSLDSQKCLVDQLSPEAFTHEWSPNWQDHSTQKQCEQFESAAGGADALARITGSRAHHRFTGPQILRFHQLRPGVYEKTERISLVSSFLCSVFLGRIAPLDISDVCGMNLWDIQKDDWSTPLLAQAAEGDKGGVEALKKKLGEVEMVHGKRLGSISSYFKERFGFDPDCAVYPFTGDNPSTILALPLRPLDAIVSLGTSTTLLMATPTYHPSVEYHLFNHPTTPGLYMFMLCYCNGALARNSIRDSVNKSSSSSSDPESWDVFNDAAFSGAPSPSSLPPTAQLGYYFPLPENIPNVQSGTWRFTYTLSSGDLSESSEKWNIPHDDPRAILDSQALSMRMRSAPLLATNNGQPRRLYMVGGGSKNPAITSAMADVLGGIEGVYKLDIGGNACALGAAYYATWAAERKEKEGFEDFVAERWDEKNRVEKMGEGYRQGVWEWYGKVLEGFREAEGKVIETAHN</sequence>
<protein>
    <recommendedName>
        <fullName evidence="7">Xylulose kinase</fullName>
        <ecNumber evidence="7">2.7.1.17</ecNumber>
    </recommendedName>
</protein>
<comment type="function">
    <text evidence="5 7">Highly specific D-xylulose kinase which participates in the catabolism of xylose. Xylose is a major component of hemicelluloses such as xylan. Most fungi utilize D-xylose via three enzymatic reactions, xylose reductase (XR), xylitol dehydrogenase (XDH), and xylulokinase, to form xylulose 5-phosphate, which enters pentose phosphate pathway.</text>
</comment>
<evidence type="ECO:0000256" key="6">
    <source>
        <dbReference type="ARBA" id="ARBA00048885"/>
    </source>
</evidence>
<accession>A0A4V3SJM9</accession>
<dbReference type="STRING" id="341454.A0A4V3SJM9"/>
<dbReference type="CDD" id="cd07776">
    <property type="entry name" value="ASKHA_NBD_FGGY_SpXK-like"/>
    <property type="match status" value="1"/>
</dbReference>
<dbReference type="InterPro" id="IPR042024">
    <property type="entry name" value="D-XK_euk"/>
</dbReference>
<name>A0A4V3SJM9_9PEZI</name>
<dbReference type="AlphaFoldDB" id="A0A4V3SJM9"/>
<evidence type="ECO:0000259" key="8">
    <source>
        <dbReference type="Pfam" id="PF00370"/>
    </source>
</evidence>
<dbReference type="InParanoid" id="A0A4V3SJM9"/>
<evidence type="ECO:0000256" key="3">
    <source>
        <dbReference type="ARBA" id="ARBA00022679"/>
    </source>
</evidence>
<keyword evidence="7" id="KW-0119">Carbohydrate metabolism</keyword>
<dbReference type="FunCoup" id="A0A4V3SJM9">
    <property type="interactions" value="479"/>
</dbReference>
<keyword evidence="7" id="KW-0547">Nucleotide-binding</keyword>
<feature type="domain" description="Carbohydrate kinase FGGY N-terminal" evidence="8">
    <location>
        <begin position="140"/>
        <end position="296"/>
    </location>
</feature>
<dbReference type="GO" id="GO:0005829">
    <property type="term" value="C:cytosol"/>
    <property type="evidence" value="ECO:0007669"/>
    <property type="project" value="TreeGrafter"/>
</dbReference>
<evidence type="ECO:0000313" key="11">
    <source>
        <dbReference type="Proteomes" id="UP000298138"/>
    </source>
</evidence>
<dbReference type="SUPFAM" id="SSF53067">
    <property type="entry name" value="Actin-like ATPase domain"/>
    <property type="match status" value="2"/>
</dbReference>
<evidence type="ECO:0000259" key="9">
    <source>
        <dbReference type="Pfam" id="PF02782"/>
    </source>
</evidence>
<feature type="domain" description="Carbohydrate kinase FGGY C-terminal" evidence="9">
    <location>
        <begin position="307"/>
        <end position="517"/>
    </location>
</feature>